<dbReference type="Proteomes" id="UP000054928">
    <property type="component" value="Unassembled WGS sequence"/>
</dbReference>
<accession>A0A0P1AC68</accession>
<evidence type="ECO:0000313" key="1">
    <source>
        <dbReference type="EMBL" id="CEG38005.1"/>
    </source>
</evidence>
<organism evidence="1 2">
    <name type="scientific">Plasmopara halstedii</name>
    <name type="common">Downy mildew of sunflower</name>
    <dbReference type="NCBI Taxonomy" id="4781"/>
    <lineage>
        <taxon>Eukaryota</taxon>
        <taxon>Sar</taxon>
        <taxon>Stramenopiles</taxon>
        <taxon>Oomycota</taxon>
        <taxon>Peronosporomycetes</taxon>
        <taxon>Peronosporales</taxon>
        <taxon>Peronosporaceae</taxon>
        <taxon>Plasmopara</taxon>
    </lineage>
</organism>
<sequence>MLTKNLHDSGRRQWPFRDLFANSIDTYVWSWYRFDVECLGDPLRKMLLVLPTVEVMQPLQNEREFEFMDTIRLNVACGLES</sequence>
<dbReference type="AlphaFoldDB" id="A0A0P1AC68"/>
<reference evidence="2" key="1">
    <citation type="submission" date="2014-09" db="EMBL/GenBank/DDBJ databases">
        <authorList>
            <person name="Sharma Rahul"/>
            <person name="Thines Marco"/>
        </authorList>
    </citation>
    <scope>NUCLEOTIDE SEQUENCE [LARGE SCALE GENOMIC DNA]</scope>
</reference>
<keyword evidence="2" id="KW-1185">Reference proteome</keyword>
<name>A0A0P1AC68_PLAHL</name>
<dbReference type="EMBL" id="CCYD01000291">
    <property type="protein sequence ID" value="CEG38005.1"/>
    <property type="molecule type" value="Genomic_DNA"/>
</dbReference>
<evidence type="ECO:0000313" key="2">
    <source>
        <dbReference type="Proteomes" id="UP000054928"/>
    </source>
</evidence>
<proteinExistence type="predicted"/>
<dbReference type="RefSeq" id="XP_024574374.1">
    <property type="nucleotide sequence ID" value="XM_024723394.1"/>
</dbReference>
<dbReference type="GeneID" id="36401102"/>
<protein>
    <submittedName>
        <fullName evidence="1">Uncharacterized protein</fullName>
    </submittedName>
</protein>